<name>A0AAD5UGG6_9FUNG</name>
<evidence type="ECO:0000256" key="5">
    <source>
        <dbReference type="SAM" id="MobiDB-lite"/>
    </source>
</evidence>
<feature type="domain" description="Succinylglutamate desuccinylase/Aspartoacylase catalytic" evidence="6">
    <location>
        <begin position="454"/>
        <end position="632"/>
    </location>
</feature>
<keyword evidence="2" id="KW-0479">Metal-binding</keyword>
<accession>A0AAD5UGG6</accession>
<dbReference type="InterPro" id="IPR010282">
    <property type="entry name" value="Uncharacterised_HutD/Ves"/>
</dbReference>
<evidence type="ECO:0000313" key="7">
    <source>
        <dbReference type="EMBL" id="KAJ3257573.1"/>
    </source>
</evidence>
<keyword evidence="4" id="KW-0862">Zinc</keyword>
<dbReference type="GO" id="GO:0046872">
    <property type="term" value="F:metal ion binding"/>
    <property type="evidence" value="ECO:0007669"/>
    <property type="project" value="UniProtKB-KW"/>
</dbReference>
<evidence type="ECO:0000256" key="1">
    <source>
        <dbReference type="ARBA" id="ARBA00001947"/>
    </source>
</evidence>
<dbReference type="Gene3D" id="3.40.630.10">
    <property type="entry name" value="Zn peptidases"/>
    <property type="match status" value="1"/>
</dbReference>
<evidence type="ECO:0000256" key="3">
    <source>
        <dbReference type="ARBA" id="ARBA00022801"/>
    </source>
</evidence>
<dbReference type="Pfam" id="PF05962">
    <property type="entry name" value="HutD"/>
    <property type="match status" value="1"/>
</dbReference>
<keyword evidence="8" id="KW-1185">Reference proteome</keyword>
<dbReference type="CDD" id="cd06251">
    <property type="entry name" value="M14_ASTE_ASPA-like"/>
    <property type="match status" value="1"/>
</dbReference>
<dbReference type="PANTHER" id="PTHR37326:SF1">
    <property type="entry name" value="BLL3975 PROTEIN"/>
    <property type="match status" value="1"/>
</dbReference>
<evidence type="ECO:0000313" key="8">
    <source>
        <dbReference type="Proteomes" id="UP001210925"/>
    </source>
</evidence>
<evidence type="ECO:0000256" key="4">
    <source>
        <dbReference type="ARBA" id="ARBA00022833"/>
    </source>
</evidence>
<dbReference type="EMBL" id="JADGKB010000037">
    <property type="protein sequence ID" value="KAJ3257573.1"/>
    <property type="molecule type" value="Genomic_DNA"/>
</dbReference>
<reference evidence="7" key="1">
    <citation type="submission" date="2020-05" db="EMBL/GenBank/DDBJ databases">
        <title>Phylogenomic resolution of chytrid fungi.</title>
        <authorList>
            <person name="Stajich J.E."/>
            <person name="Amses K."/>
            <person name="Simmons R."/>
            <person name="Seto K."/>
            <person name="Myers J."/>
            <person name="Bonds A."/>
            <person name="Quandt C.A."/>
            <person name="Barry K."/>
            <person name="Liu P."/>
            <person name="Grigoriev I."/>
            <person name="Longcore J.E."/>
            <person name="James T.Y."/>
        </authorList>
    </citation>
    <scope>NUCLEOTIDE SEQUENCE</scope>
    <source>
        <strain evidence="7">PLAUS21</strain>
    </source>
</reference>
<gene>
    <name evidence="7" type="ORF">HK103_004482</name>
</gene>
<keyword evidence="3" id="KW-0378">Hydrolase</keyword>
<dbReference type="AlphaFoldDB" id="A0AAD5UGG6"/>
<dbReference type="InterPro" id="IPR011051">
    <property type="entry name" value="RmlC_Cupin_sf"/>
</dbReference>
<dbReference type="SUPFAM" id="SSF51182">
    <property type="entry name" value="RmlC-like cupins"/>
    <property type="match status" value="1"/>
</dbReference>
<dbReference type="Gene3D" id="2.60.120.10">
    <property type="entry name" value="Jelly Rolls"/>
    <property type="match status" value="1"/>
</dbReference>
<evidence type="ECO:0000259" key="6">
    <source>
        <dbReference type="Pfam" id="PF24827"/>
    </source>
</evidence>
<proteinExistence type="predicted"/>
<evidence type="ECO:0000256" key="2">
    <source>
        <dbReference type="ARBA" id="ARBA00022723"/>
    </source>
</evidence>
<dbReference type="Proteomes" id="UP001210925">
    <property type="component" value="Unassembled WGS sequence"/>
</dbReference>
<organism evidence="7 8">
    <name type="scientific">Boothiomyces macroporosus</name>
    <dbReference type="NCBI Taxonomy" id="261099"/>
    <lineage>
        <taxon>Eukaryota</taxon>
        <taxon>Fungi</taxon>
        <taxon>Fungi incertae sedis</taxon>
        <taxon>Chytridiomycota</taxon>
        <taxon>Chytridiomycota incertae sedis</taxon>
        <taxon>Chytridiomycetes</taxon>
        <taxon>Rhizophydiales</taxon>
        <taxon>Terramycetaceae</taxon>
        <taxon>Boothiomyces</taxon>
    </lineage>
</organism>
<protein>
    <recommendedName>
        <fullName evidence="6">Succinylglutamate desuccinylase/Aspartoacylase catalytic domain-containing protein</fullName>
    </recommendedName>
</protein>
<dbReference type="InterPro" id="IPR014710">
    <property type="entry name" value="RmlC-like_jellyroll"/>
</dbReference>
<comment type="caution">
    <text evidence="7">The sequence shown here is derived from an EMBL/GenBank/DDBJ whole genome shotgun (WGS) entry which is preliminary data.</text>
</comment>
<feature type="region of interest" description="Disordered" evidence="5">
    <location>
        <begin position="1"/>
        <end position="21"/>
    </location>
</feature>
<dbReference type="SUPFAM" id="SSF53187">
    <property type="entry name" value="Zn-dependent exopeptidases"/>
    <property type="match status" value="1"/>
</dbReference>
<comment type="cofactor">
    <cofactor evidence="1">
        <name>Zn(2+)</name>
        <dbReference type="ChEBI" id="CHEBI:29105"/>
    </cofactor>
</comment>
<dbReference type="GO" id="GO:0016788">
    <property type="term" value="F:hydrolase activity, acting on ester bonds"/>
    <property type="evidence" value="ECO:0007669"/>
    <property type="project" value="InterPro"/>
</dbReference>
<dbReference type="PANTHER" id="PTHR37326">
    <property type="entry name" value="BLL3975 PROTEIN"/>
    <property type="match status" value="1"/>
</dbReference>
<dbReference type="InterPro" id="IPR055438">
    <property type="entry name" value="AstE_AspA_cat"/>
</dbReference>
<sequence>MEKLTLPANVTSGQRKGTEKELLKSPSVFSDASSCGTNVQIIKPSQTHKRPWKNGLGQTTEIAISPANADFHTDDFVWRFSTYEVHDSCNFSIFPNHDITLVLLPDAHQKSTFSRAQIRHLDFESPVDLHVNQPYTYNGEWNTSCKISVSVETICSNSLLSDDSSAENLPYTSDPIDITEIPNEMSKLELEEITDTGTPVTKIGPSTSTMSMGNITILHVIKGSIKVNVEGNSKSFVLEKGVTLICERDDSSFPTDVTMTPLLKPAGIGEYEYVVKGGLGISNAQESEETGDAVVILIHIYLLPSPLLPAESAIMSPPIINSYPSTASLSQGQTGPRTSKTRKGSIIVFDDQPMWNVPSELIRRESIAAELGSTGKNANLTTKYWESAHHYIPPVFSDRYSNESDVPPPIVRDDLNIEDFPAGTISTAWINMVKQGLSEWIRVPVIVARGTESGPVVGITAVVHGNELNGVPCIHRVITDIDVSKLIGTVVAVPCVNVPGYLRFTREFSDGKDLNRSFPGHSNGTASQVYNYHLFTKIIKKFNYLIDLHTASFGRVNSYYVRADMNDAVSSVLAKLQQPQVILHNSGQDGTLRSAASAIGIRAITVEIGNPQLFQNQYVQWSYKGVMRILSYLNMFTSDLSLLVGGSPLTIVCSRGFWMYTKTGGVLEVYPSVNTIVKKGDLIARIKNIFGNIIEEIYSTHTGVTIGRSSNPVAMAGDRILHMGIIKKENEALAAEAKENY</sequence>
<dbReference type="InterPro" id="IPR053138">
    <property type="entry name" value="N-alpha-Ac-DABA_deacetylase"/>
</dbReference>
<dbReference type="Pfam" id="PF24827">
    <property type="entry name" value="AstE_AspA_cat"/>
    <property type="match status" value="1"/>
</dbReference>